<dbReference type="Proteomes" id="UP000044602">
    <property type="component" value="Unassembled WGS sequence"/>
</dbReference>
<keyword evidence="1" id="KW-0472">Membrane</keyword>
<dbReference type="InterPro" id="IPR029058">
    <property type="entry name" value="AB_hydrolase_fold"/>
</dbReference>
<dbReference type="Gene3D" id="3.40.50.1820">
    <property type="entry name" value="alpha/beta hydrolase"/>
    <property type="match status" value="1"/>
</dbReference>
<keyword evidence="4" id="KW-1185">Reference proteome</keyword>
<feature type="transmembrane region" description="Helical" evidence="1">
    <location>
        <begin position="184"/>
        <end position="203"/>
    </location>
</feature>
<evidence type="ECO:0000313" key="3">
    <source>
        <dbReference type="EMBL" id="CRK20482.1"/>
    </source>
</evidence>
<dbReference type="AlphaFoldDB" id="A0A0G4LEM0"/>
<dbReference type="Pfam" id="PF12697">
    <property type="entry name" value="Abhydrolase_6"/>
    <property type="match status" value="1"/>
</dbReference>
<feature type="transmembrane region" description="Helical" evidence="1">
    <location>
        <begin position="20"/>
        <end position="40"/>
    </location>
</feature>
<dbReference type="EMBL" id="CVQH01011669">
    <property type="protein sequence ID" value="CRK20482.1"/>
    <property type="molecule type" value="Genomic_DNA"/>
</dbReference>
<organism evidence="3 4">
    <name type="scientific">Verticillium longisporum</name>
    <name type="common">Verticillium dahliae var. longisporum</name>
    <dbReference type="NCBI Taxonomy" id="100787"/>
    <lineage>
        <taxon>Eukaryota</taxon>
        <taxon>Fungi</taxon>
        <taxon>Dikarya</taxon>
        <taxon>Ascomycota</taxon>
        <taxon>Pezizomycotina</taxon>
        <taxon>Sordariomycetes</taxon>
        <taxon>Hypocreomycetidae</taxon>
        <taxon>Glomerellales</taxon>
        <taxon>Plectosphaerellaceae</taxon>
        <taxon>Verticillium</taxon>
    </lineage>
</organism>
<gene>
    <name evidence="3" type="ORF">BN1708_012878</name>
</gene>
<dbReference type="STRING" id="100787.A0A0G4LEM0"/>
<evidence type="ECO:0000259" key="2">
    <source>
        <dbReference type="Pfam" id="PF12697"/>
    </source>
</evidence>
<keyword evidence="1" id="KW-1133">Transmembrane helix</keyword>
<feature type="transmembrane region" description="Helical" evidence="1">
    <location>
        <begin position="47"/>
        <end position="67"/>
    </location>
</feature>
<accession>A0A0G4LEM0</accession>
<dbReference type="InterPro" id="IPR000073">
    <property type="entry name" value="AB_hydrolase_1"/>
</dbReference>
<evidence type="ECO:0000313" key="4">
    <source>
        <dbReference type="Proteomes" id="UP000044602"/>
    </source>
</evidence>
<proteinExistence type="predicted"/>
<sequence>MIVGQSHFKSLAFRVTVTLVNYIGLVTANFISVIVFLSGLHGLSSPLAIILLFIAIPEVIFYLAWFLPYRFRLQGHGPKPVPLSRSLRKSIFKRGLDHVPDVEQYIRKWHSNAHYDDIRQDNYKEWLLWALFDRDGDLGDDSAELDDYIQYTEEKGELKIKKGQGDAVPIRLTYDPVEMTHRSLTFYTLVGLADAITTVIFLAKGFKFYRQPRSTFFTTFPFRVKTLLSPNASPCAQLSYFHRPHTSSTHRPLIFLHGGGIGLAAYRQWLTSLPRDVGVLALEILPISSHISGPLPTTHELLSALAAILYKHDVKDAILIGHSFGTLLTSPMLQRPDIAGRIASIILADPVSLLLHLPDVSYNLTRRAPRPGRPNDWQTRFWASDPGMAHTLARRLCWHDFVLWTEQLQGRRTTVVLGGDDSVVNADAVASYIYYGDVKYSRQDRREWRTTPERWTGQEELALLYLEGKDHGHAFLSAEGIKSMTRVVEAYGALNQTWGTRAVDLAKLEKVLESPPMVPPKSKPIDSIREMRILEASAKTEPLSGRKRWL</sequence>
<dbReference type="PANTHER" id="PTHR37471:SF1">
    <property type="entry name" value="AB HYDROLASE-1 DOMAIN-CONTAINING PROTEIN"/>
    <property type="match status" value="1"/>
</dbReference>
<dbReference type="PANTHER" id="PTHR37471">
    <property type="entry name" value="UNNAMED PRODUCT"/>
    <property type="match status" value="1"/>
</dbReference>
<feature type="domain" description="AB hydrolase-1" evidence="2">
    <location>
        <begin position="253"/>
        <end position="471"/>
    </location>
</feature>
<name>A0A0G4LEM0_VERLO</name>
<protein>
    <recommendedName>
        <fullName evidence="2">AB hydrolase-1 domain-containing protein</fullName>
    </recommendedName>
</protein>
<reference evidence="3 4" key="1">
    <citation type="submission" date="2015-05" db="EMBL/GenBank/DDBJ databases">
        <authorList>
            <person name="Wang D.B."/>
            <person name="Wang M."/>
        </authorList>
    </citation>
    <scope>NUCLEOTIDE SEQUENCE [LARGE SCALE GENOMIC DNA]</scope>
    <source>
        <strain evidence="3">VL1</strain>
    </source>
</reference>
<dbReference type="SUPFAM" id="SSF53474">
    <property type="entry name" value="alpha/beta-Hydrolases"/>
    <property type="match status" value="1"/>
</dbReference>
<keyword evidence="1" id="KW-0812">Transmembrane</keyword>
<evidence type="ECO:0000256" key="1">
    <source>
        <dbReference type="SAM" id="Phobius"/>
    </source>
</evidence>